<evidence type="ECO:0000313" key="8">
    <source>
        <dbReference type="Proteomes" id="UP000471745"/>
    </source>
</evidence>
<evidence type="ECO:0000256" key="2">
    <source>
        <dbReference type="ARBA" id="ARBA00022475"/>
    </source>
</evidence>
<dbReference type="AlphaFoldDB" id="A0A9X5CRT4"/>
<proteinExistence type="predicted"/>
<comment type="subcellular location">
    <subcellularLocation>
        <location evidence="1">Cell membrane</location>
        <topology evidence="1">Multi-pass membrane protein</topology>
    </subcellularLocation>
</comment>
<reference evidence="7 8" key="1">
    <citation type="submission" date="2020-01" db="EMBL/GenBank/DDBJ databases">
        <title>Insect and environment-associated Actinomycetes.</title>
        <authorList>
            <person name="Currrie C."/>
            <person name="Chevrette M."/>
            <person name="Carlson C."/>
            <person name="Stubbendieck R."/>
            <person name="Wendt-Pienkowski E."/>
        </authorList>
    </citation>
    <scope>NUCLEOTIDE SEQUENCE [LARGE SCALE GENOMIC DNA]</scope>
    <source>
        <strain evidence="7 8">SID8189</strain>
    </source>
</reference>
<protein>
    <submittedName>
        <fullName evidence="7">Cytochrome c oxidase assembly protein</fullName>
    </submittedName>
</protein>
<dbReference type="GO" id="GO:0005886">
    <property type="term" value="C:plasma membrane"/>
    <property type="evidence" value="ECO:0007669"/>
    <property type="project" value="UniProtKB-SubCell"/>
</dbReference>
<feature type="transmembrane region" description="Helical" evidence="6">
    <location>
        <begin position="47"/>
        <end position="67"/>
    </location>
</feature>
<feature type="non-terminal residue" evidence="7">
    <location>
        <position position="1"/>
    </location>
</feature>
<sequence length="163" mass="16937">RRGLLRVAHSPAAGGLLFPPVAAAVDAGGLWLLYRSDLWGAAHRHALLGGLLELHMLLAGLLFAMAVCRLDPVRGRCGLPLRAVTLLAAGAAHAVLAKSLYVSGPPGTAFAGADLRAGAQLMYYGGDAVEVFLALVLAVQWYTATGRRRARQAARDAVPAGAH</sequence>
<keyword evidence="8" id="KW-1185">Reference proteome</keyword>
<keyword evidence="2" id="KW-1003">Cell membrane</keyword>
<evidence type="ECO:0000256" key="3">
    <source>
        <dbReference type="ARBA" id="ARBA00022692"/>
    </source>
</evidence>
<evidence type="ECO:0000256" key="5">
    <source>
        <dbReference type="ARBA" id="ARBA00023136"/>
    </source>
</evidence>
<dbReference type="Proteomes" id="UP000471745">
    <property type="component" value="Unassembled WGS sequence"/>
</dbReference>
<evidence type="ECO:0000313" key="7">
    <source>
        <dbReference type="EMBL" id="NEC53529.1"/>
    </source>
</evidence>
<comment type="caution">
    <text evidence="7">The sequence shown here is derived from an EMBL/GenBank/DDBJ whole genome shotgun (WGS) entry which is preliminary data.</text>
</comment>
<organism evidence="7 8">
    <name type="scientific">Actinospica acidiphila</name>
    <dbReference type="NCBI Taxonomy" id="304899"/>
    <lineage>
        <taxon>Bacteria</taxon>
        <taxon>Bacillati</taxon>
        <taxon>Actinomycetota</taxon>
        <taxon>Actinomycetes</taxon>
        <taxon>Catenulisporales</taxon>
        <taxon>Actinospicaceae</taxon>
        <taxon>Actinospica</taxon>
    </lineage>
</organism>
<dbReference type="EMBL" id="JAAGNA010001183">
    <property type="protein sequence ID" value="NEC53529.1"/>
    <property type="molecule type" value="Genomic_DNA"/>
</dbReference>
<evidence type="ECO:0000256" key="1">
    <source>
        <dbReference type="ARBA" id="ARBA00004651"/>
    </source>
</evidence>
<gene>
    <name evidence="7" type="ORF">G3I18_34035</name>
</gene>
<dbReference type="InterPro" id="IPR019108">
    <property type="entry name" value="Caa3_assmbl_CtaG-rel"/>
</dbReference>
<keyword evidence="4 6" id="KW-1133">Transmembrane helix</keyword>
<keyword evidence="3 6" id="KW-0812">Transmembrane</keyword>
<accession>A0A9X5CRT4</accession>
<dbReference type="RefSeq" id="WP_163091789.1">
    <property type="nucleotide sequence ID" value="NZ_JAAGNA010001183.1"/>
</dbReference>
<feature type="transmembrane region" description="Helical" evidence="6">
    <location>
        <begin position="121"/>
        <end position="142"/>
    </location>
</feature>
<dbReference type="Pfam" id="PF09678">
    <property type="entry name" value="Caa3_CtaG"/>
    <property type="match status" value="1"/>
</dbReference>
<evidence type="ECO:0000256" key="4">
    <source>
        <dbReference type="ARBA" id="ARBA00022989"/>
    </source>
</evidence>
<feature type="transmembrane region" description="Helical" evidence="6">
    <location>
        <begin position="79"/>
        <end position="101"/>
    </location>
</feature>
<keyword evidence="5 6" id="KW-0472">Membrane</keyword>
<evidence type="ECO:0000256" key="6">
    <source>
        <dbReference type="SAM" id="Phobius"/>
    </source>
</evidence>
<name>A0A9X5CRT4_9ACTN</name>